<dbReference type="EMBL" id="JAANHS010000007">
    <property type="protein sequence ID" value="NHB77184.1"/>
    <property type="molecule type" value="Genomic_DNA"/>
</dbReference>
<dbReference type="RefSeq" id="WP_166403215.1">
    <property type="nucleotide sequence ID" value="NZ_JAANHS010000007.1"/>
</dbReference>
<keyword evidence="2" id="KW-1185">Reference proteome</keyword>
<reference evidence="1 2" key="1">
    <citation type="journal article" date="2022" name="Microorganisms">
        <title>Genome Sequence and Characterization of a Xanthorhodopsin-Containing, Aerobic Anoxygenic Phototrophic Rhodobacter Species, Isolated from Mesophilic Conditions at Yellowstone National Park.</title>
        <authorList>
            <person name="Kyndt J.A."/>
            <person name="Robertson S."/>
            <person name="Shoffstall I.B."/>
            <person name="Ramaley R.F."/>
            <person name="Meyer T.E."/>
        </authorList>
    </citation>
    <scope>NUCLEOTIDE SEQUENCE [LARGE SCALE GENOMIC DNA]</scope>
    <source>
        <strain evidence="1 2">M37P</strain>
    </source>
</reference>
<evidence type="ECO:0000313" key="2">
    <source>
        <dbReference type="Proteomes" id="UP001515660"/>
    </source>
</evidence>
<proteinExistence type="predicted"/>
<evidence type="ECO:0000313" key="1">
    <source>
        <dbReference type="EMBL" id="NHB77184.1"/>
    </source>
</evidence>
<sequence length="46" mass="5053">MLINTLQTTLAFAPAPDDLDEVYFDAPIIAFAPSDREDEESEPGEP</sequence>
<comment type="caution">
    <text evidence="1">The sequence shown here is derived from an EMBL/GenBank/DDBJ whole genome shotgun (WGS) entry which is preliminary data.</text>
</comment>
<dbReference type="Proteomes" id="UP001515660">
    <property type="component" value="Unassembled WGS sequence"/>
</dbReference>
<name>A0ABX0G7I1_9RHOB</name>
<accession>A0ABX0G7I1</accession>
<gene>
    <name evidence="1" type="ORF">G8O29_10585</name>
</gene>
<organism evidence="1 2">
    <name type="scientific">Rhodobacter calidifons</name>
    <dbReference type="NCBI Taxonomy" id="2715277"/>
    <lineage>
        <taxon>Bacteria</taxon>
        <taxon>Pseudomonadati</taxon>
        <taxon>Pseudomonadota</taxon>
        <taxon>Alphaproteobacteria</taxon>
        <taxon>Rhodobacterales</taxon>
        <taxon>Rhodobacter group</taxon>
        <taxon>Rhodobacter</taxon>
    </lineage>
</organism>
<protein>
    <submittedName>
        <fullName evidence="1">Uncharacterized protein</fullName>
    </submittedName>
</protein>